<name>A0A9N9T2U9_DIABA</name>
<keyword evidence="4" id="KW-1185">Reference proteome</keyword>
<proteinExistence type="predicted"/>
<keyword evidence="2" id="KW-0812">Transmembrane</keyword>
<feature type="transmembrane region" description="Helical" evidence="2">
    <location>
        <begin position="344"/>
        <end position="361"/>
    </location>
</feature>
<dbReference type="EMBL" id="OU898280">
    <property type="protein sequence ID" value="CAG9834388.1"/>
    <property type="molecule type" value="Genomic_DNA"/>
</dbReference>
<keyword evidence="2" id="KW-1133">Transmembrane helix</keyword>
<evidence type="ECO:0000256" key="1">
    <source>
        <dbReference type="SAM" id="MobiDB-lite"/>
    </source>
</evidence>
<dbReference type="AlphaFoldDB" id="A0A9N9T2U9"/>
<accession>A0A9N9T2U9</accession>
<keyword evidence="2" id="KW-0472">Membrane</keyword>
<dbReference type="OrthoDB" id="6689315at2759"/>
<feature type="transmembrane region" description="Helical" evidence="2">
    <location>
        <begin position="299"/>
        <end position="323"/>
    </location>
</feature>
<dbReference type="Proteomes" id="UP001153709">
    <property type="component" value="Chromosome 5"/>
</dbReference>
<evidence type="ECO:0000313" key="4">
    <source>
        <dbReference type="Proteomes" id="UP001153709"/>
    </source>
</evidence>
<evidence type="ECO:0000313" key="3">
    <source>
        <dbReference type="EMBL" id="CAG9834388.1"/>
    </source>
</evidence>
<reference evidence="3" key="1">
    <citation type="submission" date="2022-01" db="EMBL/GenBank/DDBJ databases">
        <authorList>
            <person name="King R."/>
        </authorList>
    </citation>
    <scope>NUCLEOTIDE SEQUENCE</scope>
</reference>
<feature type="region of interest" description="Disordered" evidence="1">
    <location>
        <begin position="21"/>
        <end position="42"/>
    </location>
</feature>
<evidence type="ECO:0000256" key="2">
    <source>
        <dbReference type="SAM" id="Phobius"/>
    </source>
</evidence>
<gene>
    <name evidence="3" type="ORF">DIABBA_LOCUS7693</name>
</gene>
<protein>
    <submittedName>
        <fullName evidence="3">Uncharacterized protein</fullName>
    </submittedName>
</protein>
<organism evidence="3 4">
    <name type="scientific">Diabrotica balteata</name>
    <name type="common">Banded cucumber beetle</name>
    <dbReference type="NCBI Taxonomy" id="107213"/>
    <lineage>
        <taxon>Eukaryota</taxon>
        <taxon>Metazoa</taxon>
        <taxon>Ecdysozoa</taxon>
        <taxon>Arthropoda</taxon>
        <taxon>Hexapoda</taxon>
        <taxon>Insecta</taxon>
        <taxon>Pterygota</taxon>
        <taxon>Neoptera</taxon>
        <taxon>Endopterygota</taxon>
        <taxon>Coleoptera</taxon>
        <taxon>Polyphaga</taxon>
        <taxon>Cucujiformia</taxon>
        <taxon>Chrysomeloidea</taxon>
        <taxon>Chrysomelidae</taxon>
        <taxon>Galerucinae</taxon>
        <taxon>Diabroticina</taxon>
        <taxon>Diabroticites</taxon>
        <taxon>Diabrotica</taxon>
    </lineage>
</organism>
<sequence length="381" mass="44030">MHNTKPKVTVNDDYIDLRNFDENHARNRGNSMSRKSPNRKNKLSIKSLYLKDEHLQKDKDSDHFRLINHGLKNLVTTYNKTKTRLEKINQPRRIPCLNKKLPSEIRYKSCLEKPTDDQHSFKSKSDTSLNRDKIPIRNVSSSAPISLSKNVIYSNPEKVEPFRNKFTMTGNEDLNDKIRVLTPSKRKPKLHSRSKSSDCEIRDTTKCVVQTPYQNGRKSNDCLNRPIDPRLKEKYSILHIPCVKRSWSIPIFSSKTSLHGNKCNDNVDRQTYLYDDGSEIESTYLSQKTNFNKECPREFTVILFTMGAVCGILLASLLIYIIFGNDILHVFFKQREPPDASIKSYVKYVGGGLIYIITRFFKVMGEVLSIPVNKQEDYLGT</sequence>